<dbReference type="Proteomes" id="UP000218899">
    <property type="component" value="Chromosome"/>
</dbReference>
<feature type="transmembrane region" description="Helical" evidence="1">
    <location>
        <begin position="12"/>
        <end position="33"/>
    </location>
</feature>
<feature type="domain" description="SPW repeat-containing integral membrane" evidence="2">
    <location>
        <begin position="10"/>
        <end position="101"/>
    </location>
</feature>
<keyword evidence="4" id="KW-1185">Reference proteome</keyword>
<reference evidence="3 4" key="1">
    <citation type="submission" date="2015-08" db="EMBL/GenBank/DDBJ databases">
        <title>Complete genome sequence of Sulfurifustis variabilis.</title>
        <authorList>
            <person name="Miura A."/>
            <person name="Kojima H."/>
            <person name="Fukui M."/>
        </authorList>
    </citation>
    <scope>NUCLEOTIDE SEQUENCE [LARGE SCALE GENOMIC DNA]</scope>
    <source>
        <strain evidence="4">skN76</strain>
    </source>
</reference>
<keyword evidence="1" id="KW-1133">Transmembrane helix</keyword>
<feature type="transmembrane region" description="Helical" evidence="1">
    <location>
        <begin position="39"/>
        <end position="58"/>
    </location>
</feature>
<dbReference type="Pfam" id="PF03779">
    <property type="entry name" value="SPW"/>
    <property type="match status" value="1"/>
</dbReference>
<sequence length="117" mass="12391">MTTGTYAPRWPDHINLVFGAWLVLAPLSGIGAVADAAAWNSYVVGLAVALLSLAALARPQPWKEWLNLALGVWLVAAPMALGFGAQSGPAWNHVIAGLVVGINAWRMIAQHPGPRFD</sequence>
<dbReference type="InterPro" id="IPR005530">
    <property type="entry name" value="SPW"/>
</dbReference>
<keyword evidence="1" id="KW-0812">Transmembrane</keyword>
<organism evidence="3 4">
    <name type="scientific">Sulfurifustis variabilis</name>
    <dbReference type="NCBI Taxonomy" id="1675686"/>
    <lineage>
        <taxon>Bacteria</taxon>
        <taxon>Pseudomonadati</taxon>
        <taxon>Pseudomonadota</taxon>
        <taxon>Gammaproteobacteria</taxon>
        <taxon>Acidiferrobacterales</taxon>
        <taxon>Acidiferrobacteraceae</taxon>
        <taxon>Sulfurifustis</taxon>
    </lineage>
</organism>
<evidence type="ECO:0000259" key="2">
    <source>
        <dbReference type="Pfam" id="PF03779"/>
    </source>
</evidence>
<gene>
    <name evidence="3" type="ORF">SVA_3193</name>
</gene>
<keyword evidence="1" id="KW-0472">Membrane</keyword>
<proteinExistence type="predicted"/>
<evidence type="ECO:0000256" key="1">
    <source>
        <dbReference type="SAM" id="Phobius"/>
    </source>
</evidence>
<evidence type="ECO:0000313" key="3">
    <source>
        <dbReference type="EMBL" id="BAU49741.1"/>
    </source>
</evidence>
<feature type="transmembrane region" description="Helical" evidence="1">
    <location>
        <begin position="65"/>
        <end position="84"/>
    </location>
</feature>
<dbReference type="RefSeq" id="WP_169924139.1">
    <property type="nucleotide sequence ID" value="NZ_AP014936.1"/>
</dbReference>
<dbReference type="KEGG" id="sva:SVA_3193"/>
<name>A0A1B4VCT8_9GAMM</name>
<dbReference type="AlphaFoldDB" id="A0A1B4VCT8"/>
<protein>
    <submittedName>
        <fullName evidence="3">SPW repeat protein</fullName>
    </submittedName>
</protein>
<accession>A0A1B4VCT8</accession>
<evidence type="ECO:0000313" key="4">
    <source>
        <dbReference type="Proteomes" id="UP000218899"/>
    </source>
</evidence>
<dbReference type="EMBL" id="AP014936">
    <property type="protein sequence ID" value="BAU49741.1"/>
    <property type="molecule type" value="Genomic_DNA"/>
</dbReference>